<dbReference type="AlphaFoldDB" id="A0A6B9ZF24"/>
<protein>
    <recommendedName>
        <fullName evidence="3">Arm DNA-binding domain-containing protein</fullName>
    </recommendedName>
</protein>
<reference evidence="1 2" key="1">
    <citation type="submission" date="2020-01" db="EMBL/GenBank/DDBJ databases">
        <title>Complete genome sequence of Chitinophaga sp. H33E-04 isolated from quinoa roots.</title>
        <authorList>
            <person name="Weon H.-Y."/>
            <person name="Lee S.A."/>
        </authorList>
    </citation>
    <scope>NUCLEOTIDE SEQUENCE [LARGE SCALE GENOMIC DNA]</scope>
    <source>
        <strain evidence="1 2">H33E-04</strain>
    </source>
</reference>
<gene>
    <name evidence="1" type="ORF">GWR21_10070</name>
</gene>
<dbReference type="Proteomes" id="UP000476411">
    <property type="component" value="Chromosome"/>
</dbReference>
<evidence type="ECO:0000313" key="1">
    <source>
        <dbReference type="EMBL" id="QHS59924.1"/>
    </source>
</evidence>
<name>A0A6B9ZF24_9BACT</name>
<proteinExistence type="predicted"/>
<dbReference type="EMBL" id="CP048113">
    <property type="protein sequence ID" value="QHS59924.1"/>
    <property type="molecule type" value="Genomic_DNA"/>
</dbReference>
<sequence>MKIGSYLNRTKDKRIYFYDYGRKPGQRPGLGVFTYAKPKTQTEKNHNKQVLDLIEVKKSQTIIEQQSIGTAYIPQHKFKANFLDYYEEYIEQHKVDGNRALQNSFKPLKNV</sequence>
<keyword evidence="2" id="KW-1185">Reference proteome</keyword>
<dbReference type="KEGG" id="chih:GWR21_10070"/>
<accession>A0A6B9ZF24</accession>
<evidence type="ECO:0008006" key="3">
    <source>
        <dbReference type="Google" id="ProtNLM"/>
    </source>
</evidence>
<dbReference type="RefSeq" id="WP_162331618.1">
    <property type="nucleotide sequence ID" value="NZ_CP048113.1"/>
</dbReference>
<organism evidence="1 2">
    <name type="scientific">Chitinophaga agri</name>
    <dbReference type="NCBI Taxonomy" id="2703787"/>
    <lineage>
        <taxon>Bacteria</taxon>
        <taxon>Pseudomonadati</taxon>
        <taxon>Bacteroidota</taxon>
        <taxon>Chitinophagia</taxon>
        <taxon>Chitinophagales</taxon>
        <taxon>Chitinophagaceae</taxon>
        <taxon>Chitinophaga</taxon>
    </lineage>
</organism>
<evidence type="ECO:0000313" key="2">
    <source>
        <dbReference type="Proteomes" id="UP000476411"/>
    </source>
</evidence>